<evidence type="ECO:0000256" key="1">
    <source>
        <dbReference type="SAM" id="MobiDB-lite"/>
    </source>
</evidence>
<protein>
    <submittedName>
        <fullName evidence="2">SUKH-4 family immunity protein</fullName>
    </submittedName>
</protein>
<proteinExistence type="predicted"/>
<dbReference type="Proteomes" id="UP001354931">
    <property type="component" value="Unassembled WGS sequence"/>
</dbReference>
<feature type="compositionally biased region" description="Pro residues" evidence="1">
    <location>
        <begin position="512"/>
        <end position="522"/>
    </location>
</feature>
<dbReference type="Pfam" id="PF14435">
    <property type="entry name" value="SUKH-4"/>
    <property type="match status" value="1"/>
</dbReference>
<evidence type="ECO:0000313" key="3">
    <source>
        <dbReference type="Proteomes" id="UP001354931"/>
    </source>
</evidence>
<keyword evidence="3" id="KW-1185">Reference proteome</keyword>
<evidence type="ECO:0000313" key="2">
    <source>
        <dbReference type="EMBL" id="MEB8342704.1"/>
    </source>
</evidence>
<dbReference type="Pfam" id="PF14440">
    <property type="entry name" value="XOO_2897-deam"/>
    <property type="match status" value="1"/>
</dbReference>
<comment type="caution">
    <text evidence="2">The sequence shown here is derived from an EMBL/GenBank/DDBJ whole genome shotgun (WGS) entry which is preliminary data.</text>
</comment>
<name>A0ABU6FFD8_9ACTN</name>
<dbReference type="InterPro" id="IPR032722">
    <property type="entry name" value="Deaminase_XOO_2897"/>
</dbReference>
<dbReference type="InterPro" id="IPR025851">
    <property type="entry name" value="SUKH-4"/>
</dbReference>
<reference evidence="2 3" key="1">
    <citation type="submission" date="2022-10" db="EMBL/GenBank/DDBJ databases">
        <authorList>
            <person name="Xie J."/>
            <person name="Shen N."/>
        </authorList>
    </citation>
    <scope>NUCLEOTIDE SEQUENCE [LARGE SCALE GENOMIC DNA]</scope>
    <source>
        <strain evidence="2 3">YIM65594</strain>
    </source>
</reference>
<accession>A0ABU6FFD8</accession>
<gene>
    <name evidence="2" type="ORF">OKJ99_34935</name>
</gene>
<feature type="compositionally biased region" description="Pro residues" evidence="1">
    <location>
        <begin position="656"/>
        <end position="671"/>
    </location>
</feature>
<dbReference type="EMBL" id="JAOZYC010000169">
    <property type="protein sequence ID" value="MEB8342704.1"/>
    <property type="molecule type" value="Genomic_DNA"/>
</dbReference>
<sequence length="868" mass="90294">GSSRLLTGFLMLCDPGHRERIDLARLDPWTVPPPLPAPAVPSAAGRTPAQVLWLLADHYGIDVARDAEVYEALGAGEHVIVVPDVDEAGPVRAGRGPERMARELLLPLAGLPSVRLLAEVPRAVAAEIAAALPAGTAQVIDLDAPEHADLHGLTLQTQIALDPTFGAPRLPFTEDPQMRLWLAQGIASRTAAGPGGSRLTAQLTVSAHLLAPEPPPNAALFPAGPAEAVAMHAQRLGADPTLLPAMLAPLALAEGEGLPLPLWAPLASALAARDLSQDIANGMPLAGPFVTTVNDEDAAKPTLITLAHSALGEAIRAMLPDVRSAHLCLAMELLERVPDEGWEQADPYVRDGIVGHLLGAGQLPRLLKDPWLLVHTDPVVLRAALEEVAPDDRARASLPAPGRTYLRIAPLLTRTQAGPEQRARMLASAFEEDGLTQYASALGSAAQGSGAQGAGASGAGASGSTARGEGVGPADSGPPAPVVPQRTAPPSTAPVPPATSPQPTPTVVDYPLAPPAASPQPHQPAHTPAPAGPPPGRPATGPGNTAVFTYVDPRTGQEAYVTATSAPGKPPAEYQGMAQLGELRVPVENVVAIHTDLSPGYFPGGYTANVLLSTFPRASHSHAHPYGRDQASRTEGITALTSHAQMMSQLAGQQAPPQPSRAPLPHPVPPTHVLPDAELGPLLTQVFGEQKVRRYAPQLLATAALPDAARATLATAGLPADVPLFFLADTDAPGVTPVMGGMFADVRTHLIGTGVQLPPDAANTLATHTRIGTDGMFVITVQRDSGQVWAAMPLDGHLQYVNSSVAAFAYSLATLYATRGHMLDADPHLAGNIVADLQTRLLAIDPNALSEPGNWWSLIIEQMWHGLF</sequence>
<feature type="region of interest" description="Disordered" evidence="1">
    <location>
        <begin position="446"/>
        <end position="549"/>
    </location>
</feature>
<feature type="compositionally biased region" description="Pro residues" evidence="1">
    <location>
        <begin position="491"/>
        <end position="504"/>
    </location>
</feature>
<organism evidence="2 3">
    <name type="scientific">Streptomyces endophyticus</name>
    <dbReference type="NCBI Taxonomy" id="714166"/>
    <lineage>
        <taxon>Bacteria</taxon>
        <taxon>Bacillati</taxon>
        <taxon>Actinomycetota</taxon>
        <taxon>Actinomycetes</taxon>
        <taxon>Kitasatosporales</taxon>
        <taxon>Streptomycetaceae</taxon>
        <taxon>Streptomyces</taxon>
    </lineage>
</organism>
<feature type="non-terminal residue" evidence="2">
    <location>
        <position position="1"/>
    </location>
</feature>
<feature type="region of interest" description="Disordered" evidence="1">
    <location>
        <begin position="648"/>
        <end position="671"/>
    </location>
</feature>
<feature type="compositionally biased region" description="Gly residues" evidence="1">
    <location>
        <begin position="450"/>
        <end position="461"/>
    </location>
</feature>
<dbReference type="RefSeq" id="WP_326022263.1">
    <property type="nucleotide sequence ID" value="NZ_JAOZYC010000169.1"/>
</dbReference>